<feature type="compositionally biased region" description="Basic and acidic residues" evidence="8">
    <location>
        <begin position="510"/>
        <end position="525"/>
    </location>
</feature>
<evidence type="ECO:0000256" key="8">
    <source>
        <dbReference type="SAM" id="MobiDB-lite"/>
    </source>
</evidence>
<feature type="region of interest" description="Disordered" evidence="8">
    <location>
        <begin position="107"/>
        <end position="143"/>
    </location>
</feature>
<dbReference type="PANTHER" id="PTHR14741">
    <property type="entry name" value="S-ADENOSYLMETHIONINE-DEPENDENT METHYLTRANSFERASE RELATED"/>
    <property type="match status" value="1"/>
</dbReference>
<feature type="compositionally biased region" description="Basic residues" evidence="8">
    <location>
        <begin position="561"/>
        <end position="576"/>
    </location>
</feature>
<evidence type="ECO:0000256" key="7">
    <source>
        <dbReference type="ARBA" id="ARBA00049790"/>
    </source>
</evidence>
<evidence type="ECO:0000256" key="3">
    <source>
        <dbReference type="ARBA" id="ARBA00047418"/>
    </source>
</evidence>
<feature type="compositionally biased region" description="Acidic residues" evidence="8">
    <location>
        <begin position="134"/>
        <end position="143"/>
    </location>
</feature>
<dbReference type="InterPro" id="IPR019012">
    <property type="entry name" value="RNA_cap_Gua-N2-MeTrfase"/>
</dbReference>
<feature type="compositionally biased region" description="Basic and acidic residues" evidence="8">
    <location>
        <begin position="123"/>
        <end position="132"/>
    </location>
</feature>
<comment type="catalytic activity">
    <reaction evidence="3">
        <text>a 5'-end (N(2),N(7)-dimethyl 5'-triphosphoguanosine)-ribonucleoside in snoRNA + S-adenosyl-L-methionine = a 5'-end (N(2),N(2),N(7)-trimethyl 5'-triphosphoguanosine)-ribonucleoside in snoRNA + S-adenosyl-L-homocysteine + H(+)</text>
        <dbReference type="Rhea" id="RHEA:78507"/>
        <dbReference type="Rhea" id="RHEA-COMP:19088"/>
        <dbReference type="Rhea" id="RHEA-COMP:19090"/>
        <dbReference type="ChEBI" id="CHEBI:15378"/>
        <dbReference type="ChEBI" id="CHEBI:57856"/>
        <dbReference type="ChEBI" id="CHEBI:59789"/>
        <dbReference type="ChEBI" id="CHEBI:167623"/>
        <dbReference type="ChEBI" id="CHEBI:172880"/>
    </reaction>
    <physiologicalReaction direction="left-to-right" evidence="3">
        <dbReference type="Rhea" id="RHEA:78508"/>
    </physiologicalReaction>
</comment>
<dbReference type="InterPro" id="IPR029063">
    <property type="entry name" value="SAM-dependent_MTases_sf"/>
</dbReference>
<evidence type="ECO:0000313" key="9">
    <source>
        <dbReference type="EMBL" id="CAK8697954.1"/>
    </source>
</evidence>
<evidence type="ECO:0000256" key="6">
    <source>
        <dbReference type="ARBA" id="ARBA00049075"/>
    </source>
</evidence>
<dbReference type="Gene3D" id="3.40.50.150">
    <property type="entry name" value="Vaccinia Virus protein VP39"/>
    <property type="match status" value="1"/>
</dbReference>
<dbReference type="PANTHER" id="PTHR14741:SF32">
    <property type="entry name" value="TRIMETHYLGUANOSINE SYNTHASE"/>
    <property type="match status" value="1"/>
</dbReference>
<comment type="catalytic activity">
    <reaction evidence="4">
        <text>a 5'-end (N(7)-methyl 5'-triphosphoguanosine)-ribonucleoside in snoRNA + S-adenosyl-L-methionine = a 5'-end (N(2),N(7)-dimethyl 5'-triphosphoguanosine)-ribonucleoside in snoRNA + S-adenosyl-L-homocysteine + H(+)</text>
        <dbReference type="Rhea" id="RHEA:78475"/>
        <dbReference type="Rhea" id="RHEA-COMP:19086"/>
        <dbReference type="Rhea" id="RHEA-COMP:19088"/>
        <dbReference type="ChEBI" id="CHEBI:15378"/>
        <dbReference type="ChEBI" id="CHEBI:57856"/>
        <dbReference type="ChEBI" id="CHEBI:59789"/>
        <dbReference type="ChEBI" id="CHEBI:156461"/>
        <dbReference type="ChEBI" id="CHEBI:172880"/>
    </reaction>
    <physiologicalReaction direction="left-to-right" evidence="4">
        <dbReference type="Rhea" id="RHEA:78476"/>
    </physiologicalReaction>
</comment>
<dbReference type="SUPFAM" id="SSF53335">
    <property type="entry name" value="S-adenosyl-L-methionine-dependent methyltransferases"/>
    <property type="match status" value="1"/>
</dbReference>
<dbReference type="Proteomes" id="UP001642483">
    <property type="component" value="Unassembled WGS sequence"/>
</dbReference>
<sequence length="857" mass="96483">MCYYWTKLAEGLLSFETEQSLTLEDATSSSACVLTRSYIRESKICCLDDDDDEDSVTDCETNDFKISNVIDSTSTDGTILQHHQPWTEFEGEFAQDETLMKKMGLPLSWKQGKTQPQPSSYYKKTESLKSDNDSSTDEEDKDQNDLYEDQQNQGHAFLEKGWLDYWKEFGPELILKSWKEREDFDYGGCSPNSEDISYFCGNEAGSTMEAYLVDQMSELIVVPLPCDVLKQEVLLKSWKVHCAQQYSFYKAWYMEWCLSCYHSENNFNFSQNEQNNSHDFQVSGDNVNMTTGLKFNDNDSSFRNFPCTDGETKSNDKTCGTGNYNGAKVEQNCSANVATSGTSSGLVTSFNLSNEDDDGPTRNHSSSVSLPREHELDADSTCRAKDEQNSKSNDDSCPESEDDSPVSGIDFPTVCSFVGCKYLSNEKGTKRKINNTKVMFMQRKMKKRLRTHIKFDDDGRSVDVSQNKVLKRVKNFLQFVDEPAQDTVESSEDPVEADNVGKEFSCQLRPKAEDSRVSDDNEGNEKSSNSSLASSLSEDANTEDSFAPKGNHGTVDILLNKNRKKKKKKRQKKSSKKLPPEIIANKPSLKKYWAQRYKLFSKYDDGIKLDLESWYSVTPEKIAEHIAERCRCDVIVDAFCGVGGNSIQFAFTCEKVIAIDIDPLKLSFAKHNADLYGVANRIEFICANFFDIASTLKADVVFLSPPWGGPEYIHREVFSIEDMGVFGAKAFSIAKGISNNVGFFLPRNANVEELVMLAGPGNRVEIEQNLLNNKIKTVTAYFGEDLIEWWKTVKQTDATDDLTFDLLGNVEHAADSEFESLTFNKSANPSNIEPSNVKPDTQPSFCVYDAQNTETFG</sequence>
<evidence type="ECO:0000256" key="4">
    <source>
        <dbReference type="ARBA" id="ARBA00048740"/>
    </source>
</evidence>
<evidence type="ECO:0000313" key="10">
    <source>
        <dbReference type="Proteomes" id="UP001642483"/>
    </source>
</evidence>
<reference evidence="9 10" key="1">
    <citation type="submission" date="2024-02" db="EMBL/GenBank/DDBJ databases">
        <authorList>
            <person name="Daric V."/>
            <person name="Darras S."/>
        </authorList>
    </citation>
    <scope>NUCLEOTIDE SEQUENCE [LARGE SCALE GENOMIC DNA]</scope>
</reference>
<evidence type="ECO:0000256" key="1">
    <source>
        <dbReference type="ARBA" id="ARBA00018517"/>
    </source>
</evidence>
<comment type="caution">
    <text evidence="9">The sequence shown here is derived from an EMBL/GenBank/DDBJ whole genome shotgun (WGS) entry which is preliminary data.</text>
</comment>
<keyword evidence="10" id="KW-1185">Reference proteome</keyword>
<comment type="catalytic activity">
    <reaction evidence="6">
        <text>a 5'-end (N(7)-methyl 5'-triphosphoguanosine)-ribonucleoside in snRNA + S-adenosyl-L-methionine = a 5'-end (N(2),N(7)-dimethyl 5'-triphosphoguanosine)-ribonucleoside in snRNA + S-adenosyl-L-homocysteine + H(+)</text>
        <dbReference type="Rhea" id="RHEA:78471"/>
        <dbReference type="Rhea" id="RHEA-COMP:19085"/>
        <dbReference type="Rhea" id="RHEA-COMP:19087"/>
        <dbReference type="ChEBI" id="CHEBI:15378"/>
        <dbReference type="ChEBI" id="CHEBI:57856"/>
        <dbReference type="ChEBI" id="CHEBI:59789"/>
        <dbReference type="ChEBI" id="CHEBI:156461"/>
        <dbReference type="ChEBI" id="CHEBI:172880"/>
    </reaction>
    <physiologicalReaction direction="left-to-right" evidence="6">
        <dbReference type="Rhea" id="RHEA:78472"/>
    </physiologicalReaction>
</comment>
<comment type="catalytic activity">
    <reaction evidence="5">
        <text>a 5'-end (N(2),N(7)-dimethyl 5'-triphosphoguanosine)-ribonucleoside in snRNA + S-adenosyl-L-methionine = a 5'-end (N(2),N(2),N(7)-trimethyl 5'-triphosphoguanosine)-ribonucleoside in snRNA + S-adenosyl-L-homocysteine + H(+)</text>
        <dbReference type="Rhea" id="RHEA:78479"/>
        <dbReference type="Rhea" id="RHEA-COMP:19087"/>
        <dbReference type="Rhea" id="RHEA-COMP:19089"/>
        <dbReference type="ChEBI" id="CHEBI:15378"/>
        <dbReference type="ChEBI" id="CHEBI:57856"/>
        <dbReference type="ChEBI" id="CHEBI:59789"/>
        <dbReference type="ChEBI" id="CHEBI:167623"/>
        <dbReference type="ChEBI" id="CHEBI:172880"/>
    </reaction>
    <physiologicalReaction direction="left-to-right" evidence="5">
        <dbReference type="Rhea" id="RHEA:78480"/>
    </physiologicalReaction>
</comment>
<feature type="region of interest" description="Disordered" evidence="8">
    <location>
        <begin position="825"/>
        <end position="844"/>
    </location>
</feature>
<feature type="compositionally biased region" description="Low complexity" evidence="8">
    <location>
        <begin position="527"/>
        <end position="537"/>
    </location>
</feature>
<evidence type="ECO:0000256" key="2">
    <source>
        <dbReference type="ARBA" id="ARBA00025783"/>
    </source>
</evidence>
<feature type="region of interest" description="Disordered" evidence="8">
    <location>
        <begin position="348"/>
        <end position="405"/>
    </location>
</feature>
<dbReference type="EMBL" id="CAWYQH010000174">
    <property type="protein sequence ID" value="CAK8697954.1"/>
    <property type="molecule type" value="Genomic_DNA"/>
</dbReference>
<name>A0ABP0H4K9_CLALP</name>
<gene>
    <name evidence="9" type="ORF">CVLEPA_LOCUS31431</name>
</gene>
<dbReference type="Pfam" id="PF09445">
    <property type="entry name" value="Methyltransf_15"/>
    <property type="match status" value="1"/>
</dbReference>
<protein>
    <recommendedName>
        <fullName evidence="1">Trimethylguanosine synthase</fullName>
    </recommendedName>
    <alternativeName>
        <fullName evidence="7">Cap-specific guanine-N(2) methyltransferase</fullName>
    </alternativeName>
</protein>
<comment type="similarity">
    <text evidence="2">Belongs to the methyltransferase superfamily. Trimethylguanosine synthase family.</text>
</comment>
<accession>A0ABP0H4K9</accession>
<dbReference type="CDD" id="cd02440">
    <property type="entry name" value="AdoMet_MTases"/>
    <property type="match status" value="1"/>
</dbReference>
<evidence type="ECO:0000256" key="5">
    <source>
        <dbReference type="ARBA" id="ARBA00048763"/>
    </source>
</evidence>
<feature type="region of interest" description="Disordered" evidence="8">
    <location>
        <begin position="484"/>
        <end position="580"/>
    </location>
</feature>
<feature type="compositionally biased region" description="Basic and acidic residues" evidence="8">
    <location>
        <begin position="371"/>
        <end position="394"/>
    </location>
</feature>
<organism evidence="9 10">
    <name type="scientific">Clavelina lepadiformis</name>
    <name type="common">Light-bulb sea squirt</name>
    <name type="synonym">Ascidia lepadiformis</name>
    <dbReference type="NCBI Taxonomy" id="159417"/>
    <lineage>
        <taxon>Eukaryota</taxon>
        <taxon>Metazoa</taxon>
        <taxon>Chordata</taxon>
        <taxon>Tunicata</taxon>
        <taxon>Ascidiacea</taxon>
        <taxon>Aplousobranchia</taxon>
        <taxon>Clavelinidae</taxon>
        <taxon>Clavelina</taxon>
    </lineage>
</organism>
<feature type="compositionally biased region" description="Polar residues" evidence="8">
    <location>
        <begin position="111"/>
        <end position="122"/>
    </location>
</feature>
<proteinExistence type="inferred from homology"/>